<sequence>MIKGFIVNKSKINVKPIAVIASSESDDGTFKNELLGFIGKVLYLLRLI</sequence>
<protein>
    <submittedName>
        <fullName evidence="1">Uncharacterized protein</fullName>
    </submittedName>
</protein>
<dbReference type="AlphaFoldDB" id="A0A934HYD1"/>
<keyword evidence="2" id="KW-1185">Reference proteome</keyword>
<proteinExistence type="predicted"/>
<comment type="caution">
    <text evidence="1">The sequence shown here is derived from an EMBL/GenBank/DDBJ whole genome shotgun (WGS) entry which is preliminary data.</text>
</comment>
<gene>
    <name evidence="1" type="ORF">I6U51_23275</name>
</gene>
<dbReference type="Proteomes" id="UP000622687">
    <property type="component" value="Unassembled WGS sequence"/>
</dbReference>
<name>A0A934HYD1_9CLOT</name>
<reference evidence="1" key="1">
    <citation type="submission" date="2020-12" db="EMBL/GenBank/DDBJ databases">
        <title>Clostridium thailandense sp. nov., a novel acetogenic bacterium isolated from peat land soil in Thailand.</title>
        <authorList>
            <person name="Chaikitkaew S."/>
            <person name="Birkeland N.K."/>
        </authorList>
    </citation>
    <scope>NUCLEOTIDE SEQUENCE</scope>
    <source>
        <strain evidence="1">DSM 17425</strain>
    </source>
</reference>
<evidence type="ECO:0000313" key="1">
    <source>
        <dbReference type="EMBL" id="MBI6875598.1"/>
    </source>
</evidence>
<organism evidence="1 2">
    <name type="scientific">Clostridium aciditolerans</name>
    <dbReference type="NCBI Taxonomy" id="339861"/>
    <lineage>
        <taxon>Bacteria</taxon>
        <taxon>Bacillati</taxon>
        <taxon>Bacillota</taxon>
        <taxon>Clostridia</taxon>
        <taxon>Eubacteriales</taxon>
        <taxon>Clostridiaceae</taxon>
        <taxon>Clostridium</taxon>
    </lineage>
</organism>
<dbReference type="RefSeq" id="WP_211144942.1">
    <property type="nucleotide sequence ID" value="NZ_JAEEGB010000048.1"/>
</dbReference>
<dbReference type="EMBL" id="JAEEGB010000048">
    <property type="protein sequence ID" value="MBI6875598.1"/>
    <property type="molecule type" value="Genomic_DNA"/>
</dbReference>
<evidence type="ECO:0000313" key="2">
    <source>
        <dbReference type="Proteomes" id="UP000622687"/>
    </source>
</evidence>
<accession>A0A934HYD1</accession>